<evidence type="ECO:0000256" key="1">
    <source>
        <dbReference type="SAM" id="MobiDB-lite"/>
    </source>
</evidence>
<evidence type="ECO:0000313" key="4">
    <source>
        <dbReference type="Proteomes" id="UP001151760"/>
    </source>
</evidence>
<dbReference type="InterPro" id="IPR005162">
    <property type="entry name" value="Retrotrans_gag_dom"/>
</dbReference>
<keyword evidence="4" id="KW-1185">Reference proteome</keyword>
<dbReference type="CDD" id="cd09272">
    <property type="entry name" value="RNase_HI_RT_Ty1"/>
    <property type="match status" value="1"/>
</dbReference>
<sequence>MATCVTMWSIAAYMAVATSADRVPHAHLVATSLLIVGGYFNLLYETKRNDHVVYNLRPTKKPFSLAKISQSPKGIFLNQSKYALESLKKYGMESCDLVDTLMLRGNVNQGLWYSKGYCYCFRKTTIPGSDHAGCQDTRRSTSGSMQLLGDRLVSWSSKRQKSIAISSTEAEYIAFTIALCCNNVQHSRSKHIDIRYHFIKEQVENGVVELYFVRTEYQLADIFTKALENPIRTLGDYFKPSHEGYRNTIELLEGKNMVPLRSDTIRLVQNGCSFHGLWSEDLNQHLNDFLKLVDSLDLNGDNRERTRLRLFQFSLRDQASNWLEHLSAGSIKTWEDLTTRFLAQFFPPGRTVKIFPHHGIDLWLQVQIFYDRINEALNKTIDYAAEGRLRKLSAEKGWATIEKLAQYKDEGWNDPVILERGSLDYENLDIQQILGVMEYKVDMLMKDEERVKQLKEYMEVIMGDFMQLFSEVTRRLKEKIKEDGSKMRKIEKITRYPDTKVLEPLTRHKFLKNLAMKALPNTPKPIPTNSLYIRYVHPIFLNTTIFGRTPSALNQTISKRARSTRGQSSTSQEFSLEEKIRRFRVFENGLHQVHHDALTRRLIHPGDVIDWEFLASQGLDQAFFEYDPEHLGIKFRLGGEKREISLLELVEEDDEAKEAAEGEAGNEGAGGSADMYRNMSQGDWQVRQARWMDQQDKHWGRLNTWMGQQEEWANWIYDHTVR</sequence>
<comment type="caution">
    <text evidence="3">The sequence shown here is derived from an EMBL/GenBank/DDBJ whole genome shotgun (WGS) entry which is preliminary data.</text>
</comment>
<evidence type="ECO:0000259" key="2">
    <source>
        <dbReference type="Pfam" id="PF03732"/>
    </source>
</evidence>
<dbReference type="Pfam" id="PF03732">
    <property type="entry name" value="Retrotrans_gag"/>
    <property type="match status" value="1"/>
</dbReference>
<feature type="domain" description="Retrotransposon gag" evidence="2">
    <location>
        <begin position="309"/>
        <end position="351"/>
    </location>
</feature>
<dbReference type="PANTHER" id="PTHR11439">
    <property type="entry name" value="GAG-POL-RELATED RETROTRANSPOSON"/>
    <property type="match status" value="1"/>
</dbReference>
<dbReference type="EMBL" id="BQNB010016423">
    <property type="protein sequence ID" value="GJT51618.1"/>
    <property type="molecule type" value="Genomic_DNA"/>
</dbReference>
<protein>
    <submittedName>
        <fullName evidence="3">Zinc finger, CCHC-type containing protein</fullName>
    </submittedName>
</protein>
<feature type="region of interest" description="Disordered" evidence="1">
    <location>
        <begin position="653"/>
        <end position="677"/>
    </location>
</feature>
<organism evidence="3 4">
    <name type="scientific">Tanacetum coccineum</name>
    <dbReference type="NCBI Taxonomy" id="301880"/>
    <lineage>
        <taxon>Eukaryota</taxon>
        <taxon>Viridiplantae</taxon>
        <taxon>Streptophyta</taxon>
        <taxon>Embryophyta</taxon>
        <taxon>Tracheophyta</taxon>
        <taxon>Spermatophyta</taxon>
        <taxon>Magnoliopsida</taxon>
        <taxon>eudicotyledons</taxon>
        <taxon>Gunneridae</taxon>
        <taxon>Pentapetalae</taxon>
        <taxon>asterids</taxon>
        <taxon>campanulids</taxon>
        <taxon>Asterales</taxon>
        <taxon>Asteraceae</taxon>
        <taxon>Asteroideae</taxon>
        <taxon>Anthemideae</taxon>
        <taxon>Anthemidinae</taxon>
        <taxon>Tanacetum</taxon>
    </lineage>
</organism>
<reference evidence="3" key="2">
    <citation type="submission" date="2022-01" db="EMBL/GenBank/DDBJ databases">
        <authorList>
            <person name="Yamashiro T."/>
            <person name="Shiraishi A."/>
            <person name="Satake H."/>
            <person name="Nakayama K."/>
        </authorList>
    </citation>
    <scope>NUCLEOTIDE SEQUENCE</scope>
</reference>
<gene>
    <name evidence="3" type="ORF">Tco_0977775</name>
</gene>
<name>A0ABQ5EL20_9ASTR</name>
<evidence type="ECO:0000313" key="3">
    <source>
        <dbReference type="EMBL" id="GJT51618.1"/>
    </source>
</evidence>
<dbReference type="Proteomes" id="UP001151760">
    <property type="component" value="Unassembled WGS sequence"/>
</dbReference>
<dbReference type="PANTHER" id="PTHR11439:SF509">
    <property type="entry name" value="RNA-DIRECTED DNA POLYMERASE"/>
    <property type="match status" value="1"/>
</dbReference>
<proteinExistence type="predicted"/>
<reference evidence="3" key="1">
    <citation type="journal article" date="2022" name="Int. J. Mol. Sci.">
        <title>Draft Genome of Tanacetum Coccineum: Genomic Comparison of Closely Related Tanacetum-Family Plants.</title>
        <authorList>
            <person name="Yamashiro T."/>
            <person name="Shiraishi A."/>
            <person name="Nakayama K."/>
            <person name="Satake H."/>
        </authorList>
    </citation>
    <scope>NUCLEOTIDE SEQUENCE</scope>
</reference>
<accession>A0ABQ5EL20</accession>